<name>A0A1J0WN03_9RHOB</name>
<keyword evidence="7" id="KW-1185">Reference proteome</keyword>
<evidence type="ECO:0000256" key="1">
    <source>
        <dbReference type="ARBA" id="ARBA00022723"/>
    </source>
</evidence>
<sequence>MTRFIHLTDLHVSHPRSPDPSDKSGAVETLKRVVQIINGMERQPDFVVASGDLTNMGDADSYRLLKEIIAPLKPPLVMALGNHDKRASFHEVMGNAGSDAPYFHDAVHAGMHVITLDTMKPGHVAGTICDAQFEFLSNALSRHADLPRVIVMHHPPRVDADGLPWGSIDMPATERLAGMLEGHHVAGILSGHIHINQVNHWHGIPIVISNGQDSTIDLLETDGLRIVEGTGMGICQWRPSGLSVSFVPLSPEARELRMIDRARLLAFA</sequence>
<dbReference type="RefSeq" id="WP_071973981.1">
    <property type="nucleotide sequence ID" value="NZ_CP018077.1"/>
</dbReference>
<dbReference type="GO" id="GO:0016787">
    <property type="term" value="F:hydrolase activity"/>
    <property type="evidence" value="ECO:0007669"/>
    <property type="project" value="UniProtKB-KW"/>
</dbReference>
<dbReference type="InterPro" id="IPR029052">
    <property type="entry name" value="Metallo-depent_PP-like"/>
</dbReference>
<evidence type="ECO:0000313" key="7">
    <source>
        <dbReference type="Proteomes" id="UP000181897"/>
    </source>
</evidence>
<evidence type="ECO:0000256" key="4">
    <source>
        <dbReference type="ARBA" id="ARBA00025742"/>
    </source>
</evidence>
<proteinExistence type="inferred from homology"/>
<keyword evidence="6" id="KW-0614">Plasmid</keyword>
<feature type="domain" description="Calcineurin-like phosphoesterase" evidence="5">
    <location>
        <begin position="3"/>
        <end position="195"/>
    </location>
</feature>
<evidence type="ECO:0000256" key="3">
    <source>
        <dbReference type="ARBA" id="ARBA00023004"/>
    </source>
</evidence>
<evidence type="ECO:0000259" key="5">
    <source>
        <dbReference type="Pfam" id="PF00149"/>
    </source>
</evidence>
<organism evidence="6 7">
    <name type="scientific">Sulfitobacter alexandrii</name>
    <dbReference type="NCBI Taxonomy" id="1917485"/>
    <lineage>
        <taxon>Bacteria</taxon>
        <taxon>Pseudomonadati</taxon>
        <taxon>Pseudomonadota</taxon>
        <taxon>Alphaproteobacteria</taxon>
        <taxon>Rhodobacterales</taxon>
        <taxon>Roseobacteraceae</taxon>
        <taxon>Sulfitobacter</taxon>
    </lineage>
</organism>
<dbReference type="Pfam" id="PF00149">
    <property type="entry name" value="Metallophos"/>
    <property type="match status" value="1"/>
</dbReference>
<evidence type="ECO:0000313" key="6">
    <source>
        <dbReference type="EMBL" id="APE45645.1"/>
    </source>
</evidence>
<dbReference type="EMBL" id="CP018077">
    <property type="protein sequence ID" value="APE45645.1"/>
    <property type="molecule type" value="Genomic_DNA"/>
</dbReference>
<geneLocation type="plasmid" evidence="6 7">
    <name>unnamed1</name>
</geneLocation>
<dbReference type="KEGG" id="suam:BOO69_18955"/>
<dbReference type="PANTHER" id="PTHR42988">
    <property type="entry name" value="PHOSPHOHYDROLASE"/>
    <property type="match status" value="1"/>
</dbReference>
<dbReference type="InterPro" id="IPR050884">
    <property type="entry name" value="CNP_phosphodiesterase-III"/>
</dbReference>
<keyword evidence="2" id="KW-0378">Hydrolase</keyword>
<dbReference type="AlphaFoldDB" id="A0A1J0WN03"/>
<accession>A0A1J0WN03</accession>
<dbReference type="GO" id="GO:0046872">
    <property type="term" value="F:metal ion binding"/>
    <property type="evidence" value="ECO:0007669"/>
    <property type="project" value="UniProtKB-KW"/>
</dbReference>
<comment type="similarity">
    <text evidence="4">Belongs to the cyclic nucleotide phosphodiesterase class-III family.</text>
</comment>
<dbReference type="OrthoDB" id="651281at2"/>
<protein>
    <recommendedName>
        <fullName evidence="5">Calcineurin-like phosphoesterase domain-containing protein</fullName>
    </recommendedName>
</protein>
<reference evidence="6 7" key="1">
    <citation type="submission" date="2016-11" db="EMBL/GenBank/DDBJ databases">
        <title>Complete genome sequence of Sulfitobacter sp. AM1-D1, a toxic bacteria associated with marine dinoflagellate Alexandrium minutum in East China Sea.</title>
        <authorList>
            <person name="Yang Q."/>
            <person name="Zhang X."/>
            <person name="Tian X."/>
        </authorList>
    </citation>
    <scope>NUCLEOTIDE SEQUENCE [LARGE SCALE GENOMIC DNA]</scope>
    <source>
        <strain evidence="6 7">AM1-D1</strain>
        <plasmid evidence="6 7">unnamed1</plasmid>
    </source>
</reference>
<dbReference type="InterPro" id="IPR004843">
    <property type="entry name" value="Calcineurin-like_PHP"/>
</dbReference>
<dbReference type="Proteomes" id="UP000181897">
    <property type="component" value="Plasmid unnamed1"/>
</dbReference>
<keyword evidence="3" id="KW-0408">Iron</keyword>
<keyword evidence="1" id="KW-0479">Metal-binding</keyword>
<evidence type="ECO:0000256" key="2">
    <source>
        <dbReference type="ARBA" id="ARBA00022801"/>
    </source>
</evidence>
<dbReference type="PANTHER" id="PTHR42988:SF2">
    <property type="entry name" value="CYCLIC NUCLEOTIDE PHOSPHODIESTERASE CBUA0032-RELATED"/>
    <property type="match status" value="1"/>
</dbReference>
<dbReference type="Gene3D" id="3.60.21.10">
    <property type="match status" value="1"/>
</dbReference>
<gene>
    <name evidence="6" type="ORF">BOO69_18955</name>
</gene>
<dbReference type="SUPFAM" id="SSF56300">
    <property type="entry name" value="Metallo-dependent phosphatases"/>
    <property type="match status" value="1"/>
</dbReference>